<evidence type="ECO:0000313" key="2">
    <source>
        <dbReference type="Proteomes" id="UP001523216"/>
    </source>
</evidence>
<organism evidence="1 2">
    <name type="scientific">Paractinoplanes hotanensis</name>
    <dbReference type="NCBI Taxonomy" id="2906497"/>
    <lineage>
        <taxon>Bacteria</taxon>
        <taxon>Bacillati</taxon>
        <taxon>Actinomycetota</taxon>
        <taxon>Actinomycetes</taxon>
        <taxon>Micromonosporales</taxon>
        <taxon>Micromonosporaceae</taxon>
        <taxon>Paractinoplanes</taxon>
    </lineage>
</organism>
<dbReference type="NCBIfam" id="NF046112">
    <property type="entry name" value="MSMEG_6209_Nter"/>
    <property type="match status" value="1"/>
</dbReference>
<reference evidence="1 2" key="1">
    <citation type="submission" date="2022-06" db="EMBL/GenBank/DDBJ databases">
        <title>Actinoplanes abujensis sp. nov., isolated from Nigerian arid soil.</title>
        <authorList>
            <person name="Ding P."/>
        </authorList>
    </citation>
    <scope>NUCLEOTIDE SEQUENCE [LARGE SCALE GENOMIC DNA]</scope>
    <source>
        <strain evidence="2">TRM88002</strain>
    </source>
</reference>
<evidence type="ECO:0000313" key="1">
    <source>
        <dbReference type="EMBL" id="MCM4084172.1"/>
    </source>
</evidence>
<keyword evidence="2" id="KW-1185">Reference proteome</keyword>
<dbReference type="RefSeq" id="WP_251803926.1">
    <property type="nucleotide sequence ID" value="NZ_JAMQOL010000072.1"/>
</dbReference>
<gene>
    <name evidence="1" type="ORF">LXN57_42210</name>
</gene>
<dbReference type="Proteomes" id="UP001523216">
    <property type="component" value="Unassembled WGS sequence"/>
</dbReference>
<proteinExistence type="predicted"/>
<dbReference type="EMBL" id="JAMQOL010000072">
    <property type="protein sequence ID" value="MCM4084172.1"/>
    <property type="molecule type" value="Genomic_DNA"/>
</dbReference>
<name>A0ABT0YDP7_9ACTN</name>
<protein>
    <submittedName>
        <fullName evidence="1">Uncharacterized protein</fullName>
    </submittedName>
</protein>
<sequence>MSDETTGESEALAETVHDLTKIFPNVAESVITEHVHQAHTRLHGAPVRDYVPVLMRRQARVTLAALVPIV</sequence>
<dbReference type="Gene3D" id="1.10.8.1060">
    <property type="entry name" value="Corynebacterium glutamicum thioredoxin-dependent arsenate reductase, N-terminal domain"/>
    <property type="match status" value="1"/>
</dbReference>
<accession>A0ABT0YDP7</accession>
<comment type="caution">
    <text evidence="1">The sequence shown here is derived from an EMBL/GenBank/DDBJ whole genome shotgun (WGS) entry which is preliminary data.</text>
</comment>